<organism evidence="1 2">
    <name type="scientific">Amblyomma americanum</name>
    <name type="common">Lone star tick</name>
    <dbReference type="NCBI Taxonomy" id="6943"/>
    <lineage>
        <taxon>Eukaryota</taxon>
        <taxon>Metazoa</taxon>
        <taxon>Ecdysozoa</taxon>
        <taxon>Arthropoda</taxon>
        <taxon>Chelicerata</taxon>
        <taxon>Arachnida</taxon>
        <taxon>Acari</taxon>
        <taxon>Parasitiformes</taxon>
        <taxon>Ixodida</taxon>
        <taxon>Ixodoidea</taxon>
        <taxon>Ixodidae</taxon>
        <taxon>Amblyomminae</taxon>
        <taxon>Amblyomma</taxon>
    </lineage>
</organism>
<dbReference type="Proteomes" id="UP001321473">
    <property type="component" value="Unassembled WGS sequence"/>
</dbReference>
<gene>
    <name evidence="1" type="ORF">V5799_019864</name>
</gene>
<comment type="caution">
    <text evidence="1">The sequence shown here is derived from an EMBL/GenBank/DDBJ whole genome shotgun (WGS) entry which is preliminary data.</text>
</comment>
<accession>A0AAQ4EVB4</accession>
<reference evidence="1 2" key="1">
    <citation type="journal article" date="2023" name="Arcadia Sci">
        <title>De novo assembly of a long-read Amblyomma americanum tick genome.</title>
        <authorList>
            <person name="Chou S."/>
            <person name="Poskanzer K.E."/>
            <person name="Rollins M."/>
            <person name="Thuy-Boun P.S."/>
        </authorList>
    </citation>
    <scope>NUCLEOTIDE SEQUENCE [LARGE SCALE GENOMIC DNA]</scope>
    <source>
        <strain evidence="1">F_SG_1</strain>
        <tissue evidence="1">Salivary glands</tissue>
    </source>
</reference>
<name>A0AAQ4EVB4_AMBAM</name>
<protein>
    <submittedName>
        <fullName evidence="1">Uncharacterized protein</fullName>
    </submittedName>
</protein>
<proteinExistence type="predicted"/>
<evidence type="ECO:0000313" key="1">
    <source>
        <dbReference type="EMBL" id="KAK8778794.1"/>
    </source>
</evidence>
<keyword evidence="2" id="KW-1185">Reference proteome</keyword>
<evidence type="ECO:0000313" key="2">
    <source>
        <dbReference type="Proteomes" id="UP001321473"/>
    </source>
</evidence>
<sequence length="85" mass="9230">MDLHCVEDDEREVPRGGALALGQLRSDTALFCSGCGAGDSPSSELFPGTGSYPQTSLRRTHECSLVFFCFSCLYLHCQSTNLCSF</sequence>
<dbReference type="EMBL" id="JARKHS020010417">
    <property type="protein sequence ID" value="KAK8778794.1"/>
    <property type="molecule type" value="Genomic_DNA"/>
</dbReference>
<dbReference type="AlphaFoldDB" id="A0AAQ4EVB4"/>